<comment type="caution">
    <text evidence="3">The sequence shown here is derived from an EMBL/GenBank/DDBJ whole genome shotgun (WGS) entry which is preliminary data.</text>
</comment>
<dbReference type="InterPro" id="IPR000182">
    <property type="entry name" value="GNAT_dom"/>
</dbReference>
<accession>A0A2G7G4H3</accession>
<dbReference type="GO" id="GO:0016616">
    <property type="term" value="F:oxidoreductase activity, acting on the CH-OH group of donors, NAD or NADP as acceptor"/>
    <property type="evidence" value="ECO:0007669"/>
    <property type="project" value="TreeGrafter"/>
</dbReference>
<feature type="region of interest" description="Disordered" evidence="1">
    <location>
        <begin position="265"/>
        <end position="284"/>
    </location>
</feature>
<sequence length="425" mass="47171">MDTKTWLIVGASRGIGLEFVRLILASGHRVVATTRSSGSALDAIARDAPDRVTLLTCDVSTSQSITSFIDQFVQSGVKKIHYAVINAGILEYPNRALEMTFDHFAQHLLTNAVGPIIVAQELLKLSDVSIGTMAFMSSDSGSTQRFLAYEDGFAAYAASKAALNQALRHLAEELRRKQRHTVILALHPGEVATVMPLILTEAQEADAPRIAEIHMAAFHDNAMLLAQFPTPAIRAELFNTLVQKARDEIRDPQWAVLVVRDEPEFQPQQQGTAEDGSEVGQGPRPAVVSFAKWRRPIEELRVRSYVEAPWQWPAGTRFDILEDWTRRVEAVASRVVGTRPCYNLSYIATDPEHERRGAAAMLVKWGIEQAKKDGVLVALESTKQGWPLYEMLGFKAEGLLTMMLQGIGEAGAEVLYEEMFFVWRP</sequence>
<keyword evidence="4" id="KW-1185">Reference proteome</keyword>
<dbReference type="SUPFAM" id="SSF51735">
    <property type="entry name" value="NAD(P)-binding Rossmann-fold domains"/>
    <property type="match status" value="1"/>
</dbReference>
<dbReference type="InterPro" id="IPR002347">
    <property type="entry name" value="SDR_fam"/>
</dbReference>
<dbReference type="InterPro" id="IPR052184">
    <property type="entry name" value="SDR_enzymes"/>
</dbReference>
<dbReference type="SUPFAM" id="SSF55729">
    <property type="entry name" value="Acyl-CoA N-acyltransferases (Nat)"/>
    <property type="match status" value="1"/>
</dbReference>
<name>A0A2G7G4H3_9EURO</name>
<dbReference type="Pfam" id="PF00106">
    <property type="entry name" value="adh_short"/>
    <property type="match status" value="1"/>
</dbReference>
<dbReference type="EMBL" id="NEXV01000205">
    <property type="protein sequence ID" value="PIG86991.1"/>
    <property type="molecule type" value="Genomic_DNA"/>
</dbReference>
<dbReference type="Proteomes" id="UP000231358">
    <property type="component" value="Unassembled WGS sequence"/>
</dbReference>
<feature type="domain" description="N-acetyltransferase" evidence="2">
    <location>
        <begin position="285"/>
        <end position="422"/>
    </location>
</feature>
<dbReference type="SMART" id="SM00822">
    <property type="entry name" value="PKS_KR"/>
    <property type="match status" value="1"/>
</dbReference>
<protein>
    <submittedName>
        <fullName evidence="3">Short-chain dehydrogenase</fullName>
    </submittedName>
</protein>
<dbReference type="InterPro" id="IPR036291">
    <property type="entry name" value="NAD(P)-bd_dom_sf"/>
</dbReference>
<dbReference type="Gene3D" id="3.40.630.30">
    <property type="match status" value="1"/>
</dbReference>
<dbReference type="Pfam" id="PF00583">
    <property type="entry name" value="Acetyltransf_1"/>
    <property type="match status" value="1"/>
</dbReference>
<dbReference type="PRINTS" id="PR00081">
    <property type="entry name" value="GDHRDH"/>
</dbReference>
<evidence type="ECO:0000313" key="3">
    <source>
        <dbReference type="EMBL" id="PIG86991.1"/>
    </source>
</evidence>
<evidence type="ECO:0000256" key="1">
    <source>
        <dbReference type="SAM" id="MobiDB-lite"/>
    </source>
</evidence>
<dbReference type="InterPro" id="IPR016181">
    <property type="entry name" value="Acyl_CoA_acyltransferase"/>
</dbReference>
<organism evidence="3 4">
    <name type="scientific">Aspergillus arachidicola</name>
    <dbReference type="NCBI Taxonomy" id="656916"/>
    <lineage>
        <taxon>Eukaryota</taxon>
        <taxon>Fungi</taxon>
        <taxon>Dikarya</taxon>
        <taxon>Ascomycota</taxon>
        <taxon>Pezizomycotina</taxon>
        <taxon>Eurotiomycetes</taxon>
        <taxon>Eurotiomycetidae</taxon>
        <taxon>Eurotiales</taxon>
        <taxon>Aspergillaceae</taxon>
        <taxon>Aspergillus</taxon>
        <taxon>Aspergillus subgen. Circumdati</taxon>
    </lineage>
</organism>
<dbReference type="PANTHER" id="PTHR45458:SF1">
    <property type="entry name" value="SHORT CHAIN DEHYDROGENASE"/>
    <property type="match status" value="1"/>
</dbReference>
<dbReference type="InterPro" id="IPR057326">
    <property type="entry name" value="KR_dom"/>
</dbReference>
<dbReference type="GO" id="GO:0016747">
    <property type="term" value="F:acyltransferase activity, transferring groups other than amino-acyl groups"/>
    <property type="evidence" value="ECO:0007669"/>
    <property type="project" value="InterPro"/>
</dbReference>
<evidence type="ECO:0000313" key="4">
    <source>
        <dbReference type="Proteomes" id="UP000231358"/>
    </source>
</evidence>
<dbReference type="AlphaFoldDB" id="A0A2G7G4H3"/>
<gene>
    <name evidence="3" type="ORF">AARAC_004734</name>
</gene>
<dbReference type="Gene3D" id="3.40.50.720">
    <property type="entry name" value="NAD(P)-binding Rossmann-like Domain"/>
    <property type="match status" value="1"/>
</dbReference>
<proteinExistence type="predicted"/>
<reference evidence="3 4" key="1">
    <citation type="submission" date="2017-05" db="EMBL/GenBank/DDBJ databases">
        <title>Genome sequence for an aflatoxigenic pathogen of Argentinian peanut, Aspergillus arachidicola.</title>
        <authorList>
            <person name="Moore G."/>
            <person name="Beltz S.B."/>
            <person name="Mack B.M."/>
        </authorList>
    </citation>
    <scope>NUCLEOTIDE SEQUENCE [LARGE SCALE GENOMIC DNA]</scope>
    <source>
        <strain evidence="3 4">CBS 117610</strain>
    </source>
</reference>
<dbReference type="CDD" id="cd04301">
    <property type="entry name" value="NAT_SF"/>
    <property type="match status" value="1"/>
</dbReference>
<dbReference type="PANTHER" id="PTHR45458">
    <property type="entry name" value="SHORT-CHAIN DEHYDROGENASE/REDUCTASE SDR"/>
    <property type="match status" value="1"/>
</dbReference>
<evidence type="ECO:0000259" key="2">
    <source>
        <dbReference type="PROSITE" id="PS51186"/>
    </source>
</evidence>
<dbReference type="PROSITE" id="PS51186">
    <property type="entry name" value="GNAT"/>
    <property type="match status" value="1"/>
</dbReference>